<feature type="domain" description="Poly(A) polymerase nucleotidyltransferase" evidence="18">
    <location>
        <begin position="32"/>
        <end position="226"/>
    </location>
</feature>
<dbReference type="Pfam" id="PF04928">
    <property type="entry name" value="PAP_central"/>
    <property type="match status" value="1"/>
</dbReference>
<keyword evidence="7" id="KW-0808">Transferase</keyword>
<dbReference type="InterPro" id="IPR043519">
    <property type="entry name" value="NT_sf"/>
</dbReference>
<feature type="domain" description="Poly(A) polymerase RNA-binding" evidence="16">
    <location>
        <begin position="379"/>
        <end position="437"/>
    </location>
</feature>
<proteinExistence type="inferred from homology"/>
<evidence type="ECO:0000313" key="19">
    <source>
        <dbReference type="EMBL" id="KAK2654594.1"/>
    </source>
</evidence>
<dbReference type="GO" id="GO:0046872">
    <property type="term" value="F:metal ion binding"/>
    <property type="evidence" value="ECO:0007669"/>
    <property type="project" value="UniProtKB-KW"/>
</dbReference>
<dbReference type="CDD" id="cd05402">
    <property type="entry name" value="NT_PAP_TUTase"/>
    <property type="match status" value="1"/>
</dbReference>
<keyword evidence="13" id="KW-0539">Nucleus</keyword>
<dbReference type="EC" id="2.7.7.19" evidence="5"/>
<evidence type="ECO:0000313" key="20">
    <source>
        <dbReference type="Proteomes" id="UP001280121"/>
    </source>
</evidence>
<keyword evidence="11" id="KW-0067">ATP-binding</keyword>
<evidence type="ECO:0000256" key="10">
    <source>
        <dbReference type="ARBA" id="ARBA00022741"/>
    </source>
</evidence>
<name>A0AAE0CKL9_9ROSI</name>
<dbReference type="InterPro" id="IPR048840">
    <property type="entry name" value="PolA_pol_NTPase"/>
</dbReference>
<feature type="domain" description="Poly(A) polymerase central" evidence="17">
    <location>
        <begin position="231"/>
        <end position="375"/>
    </location>
</feature>
<dbReference type="Gene3D" id="3.30.70.590">
    <property type="entry name" value="Poly(A) polymerase predicted RNA binding domain"/>
    <property type="match status" value="1"/>
</dbReference>
<dbReference type="FunFam" id="1.10.1410.10:FF:000001">
    <property type="entry name" value="Putative poly(A) polymerase gamma"/>
    <property type="match status" value="1"/>
</dbReference>
<comment type="cofactor">
    <cofactor evidence="1">
        <name>Mn(2+)</name>
        <dbReference type="ChEBI" id="CHEBI:29035"/>
    </cofactor>
</comment>
<evidence type="ECO:0000256" key="9">
    <source>
        <dbReference type="ARBA" id="ARBA00022723"/>
    </source>
</evidence>
<evidence type="ECO:0000256" key="7">
    <source>
        <dbReference type="ARBA" id="ARBA00022679"/>
    </source>
</evidence>
<dbReference type="PANTHER" id="PTHR10682">
    <property type="entry name" value="POLY A POLYMERASE"/>
    <property type="match status" value="1"/>
</dbReference>
<dbReference type="FunFam" id="3.30.70.590:FF:000002">
    <property type="entry name" value="Nuclear poly(A) polymerase 4"/>
    <property type="match status" value="1"/>
</dbReference>
<evidence type="ECO:0000256" key="6">
    <source>
        <dbReference type="ARBA" id="ARBA00022664"/>
    </source>
</evidence>
<feature type="region of interest" description="Disordered" evidence="15">
    <location>
        <begin position="1"/>
        <end position="37"/>
    </location>
</feature>
<feature type="region of interest" description="Disordered" evidence="15">
    <location>
        <begin position="510"/>
        <end position="574"/>
    </location>
</feature>
<evidence type="ECO:0000256" key="8">
    <source>
        <dbReference type="ARBA" id="ARBA00022695"/>
    </source>
</evidence>
<dbReference type="Pfam" id="PF20750">
    <property type="entry name" value="PAP_NTPase"/>
    <property type="match status" value="1"/>
</dbReference>
<evidence type="ECO:0000256" key="4">
    <source>
        <dbReference type="ARBA" id="ARBA00010912"/>
    </source>
</evidence>
<keyword evidence="9" id="KW-0479">Metal-binding</keyword>
<evidence type="ECO:0000256" key="3">
    <source>
        <dbReference type="ARBA" id="ARBA00004123"/>
    </source>
</evidence>
<dbReference type="GO" id="GO:0005524">
    <property type="term" value="F:ATP binding"/>
    <property type="evidence" value="ECO:0007669"/>
    <property type="project" value="UniProtKB-KW"/>
</dbReference>
<evidence type="ECO:0000256" key="2">
    <source>
        <dbReference type="ARBA" id="ARBA00001946"/>
    </source>
</evidence>
<evidence type="ECO:0000259" key="18">
    <source>
        <dbReference type="Pfam" id="PF20750"/>
    </source>
</evidence>
<feature type="compositionally biased region" description="Basic and acidic residues" evidence="15">
    <location>
        <begin position="546"/>
        <end position="560"/>
    </location>
</feature>
<comment type="subcellular location">
    <subcellularLocation>
        <location evidence="3">Nucleus</location>
    </subcellularLocation>
</comment>
<evidence type="ECO:0000256" key="1">
    <source>
        <dbReference type="ARBA" id="ARBA00001936"/>
    </source>
</evidence>
<dbReference type="GO" id="GO:1990817">
    <property type="term" value="F:poly(A) RNA polymerase activity"/>
    <property type="evidence" value="ECO:0007669"/>
    <property type="project" value="UniProtKB-EC"/>
</dbReference>
<feature type="compositionally biased region" description="Pro residues" evidence="15">
    <location>
        <begin position="16"/>
        <end position="26"/>
    </location>
</feature>
<comment type="cofactor">
    <cofactor evidence="2">
        <name>Mg(2+)</name>
        <dbReference type="ChEBI" id="CHEBI:18420"/>
    </cofactor>
</comment>
<dbReference type="InterPro" id="IPR011068">
    <property type="entry name" value="NuclTrfase_I-like_C"/>
</dbReference>
<comment type="similarity">
    <text evidence="4">Belongs to the poly(A) polymerase family.</text>
</comment>
<dbReference type="SUPFAM" id="SSF81301">
    <property type="entry name" value="Nucleotidyltransferase"/>
    <property type="match status" value="1"/>
</dbReference>
<reference evidence="19" key="1">
    <citation type="journal article" date="2023" name="Plant J.">
        <title>Genome sequences and population genomics provide insights into the demographic history, inbreeding, and mutation load of two 'living fossil' tree species of Dipteronia.</title>
        <authorList>
            <person name="Feng Y."/>
            <person name="Comes H.P."/>
            <person name="Chen J."/>
            <person name="Zhu S."/>
            <person name="Lu R."/>
            <person name="Zhang X."/>
            <person name="Li P."/>
            <person name="Qiu J."/>
            <person name="Olsen K.M."/>
            <person name="Qiu Y."/>
        </authorList>
    </citation>
    <scope>NUCLEOTIDE SEQUENCE</scope>
    <source>
        <strain evidence="19">KIB01</strain>
    </source>
</reference>
<dbReference type="InterPro" id="IPR007010">
    <property type="entry name" value="PolA_pol_RNA-bd_dom"/>
</dbReference>
<keyword evidence="10" id="KW-0547">Nucleotide-binding</keyword>
<dbReference type="AlphaFoldDB" id="A0AAE0CKL9"/>
<dbReference type="PANTHER" id="PTHR10682:SF22">
    <property type="entry name" value="POLYNUCLEOTIDE ADENYLYLTRANSFERASE"/>
    <property type="match status" value="1"/>
</dbReference>
<dbReference type="FunFam" id="3.30.460.10:FF:000002">
    <property type="entry name" value="Poly(A) polymerase alpha, putative"/>
    <property type="match status" value="1"/>
</dbReference>
<keyword evidence="12" id="KW-0460">Magnesium</keyword>
<dbReference type="SUPFAM" id="SSF81631">
    <property type="entry name" value="PAP/OAS1 substrate-binding domain"/>
    <property type="match status" value="1"/>
</dbReference>
<dbReference type="Gene3D" id="1.10.1410.10">
    <property type="match status" value="1"/>
</dbReference>
<feature type="compositionally biased region" description="Low complexity" evidence="15">
    <location>
        <begin position="561"/>
        <end position="574"/>
    </location>
</feature>
<evidence type="ECO:0000256" key="14">
    <source>
        <dbReference type="ARBA" id="ARBA00048830"/>
    </source>
</evidence>
<feature type="region of interest" description="Disordered" evidence="15">
    <location>
        <begin position="628"/>
        <end position="659"/>
    </location>
</feature>
<keyword evidence="6" id="KW-0507">mRNA processing</keyword>
<dbReference type="Proteomes" id="UP001280121">
    <property type="component" value="Unassembled WGS sequence"/>
</dbReference>
<accession>A0AAE0CKL9</accession>
<dbReference type="GO" id="GO:0005634">
    <property type="term" value="C:nucleus"/>
    <property type="evidence" value="ECO:0007669"/>
    <property type="project" value="UniProtKB-SubCell"/>
</dbReference>
<evidence type="ECO:0000256" key="5">
    <source>
        <dbReference type="ARBA" id="ARBA00012388"/>
    </source>
</evidence>
<evidence type="ECO:0000256" key="15">
    <source>
        <dbReference type="SAM" id="MobiDB-lite"/>
    </source>
</evidence>
<evidence type="ECO:0000256" key="13">
    <source>
        <dbReference type="ARBA" id="ARBA00023242"/>
    </source>
</evidence>
<keyword evidence="20" id="KW-1185">Reference proteome</keyword>
<keyword evidence="8" id="KW-0548">Nucleotidyltransferase</keyword>
<dbReference type="GO" id="GO:0003723">
    <property type="term" value="F:RNA binding"/>
    <property type="evidence" value="ECO:0007669"/>
    <property type="project" value="InterPro"/>
</dbReference>
<dbReference type="GO" id="GO:0031123">
    <property type="term" value="P:RNA 3'-end processing"/>
    <property type="evidence" value="ECO:0007669"/>
    <property type="project" value="InterPro"/>
</dbReference>
<dbReference type="Pfam" id="PF04926">
    <property type="entry name" value="PAP_RNA-bind"/>
    <property type="match status" value="1"/>
</dbReference>
<evidence type="ECO:0000256" key="12">
    <source>
        <dbReference type="ARBA" id="ARBA00022842"/>
    </source>
</evidence>
<comment type="caution">
    <text evidence="19">The sequence shown here is derived from an EMBL/GenBank/DDBJ whole genome shotgun (WGS) entry which is preliminary data.</text>
</comment>
<dbReference type="GO" id="GO:0006397">
    <property type="term" value="P:mRNA processing"/>
    <property type="evidence" value="ECO:0007669"/>
    <property type="project" value="UniProtKB-KW"/>
</dbReference>
<gene>
    <name evidence="19" type="ORF">Ddye_014450</name>
</gene>
<feature type="compositionally biased region" description="Polar residues" evidence="15">
    <location>
        <begin position="628"/>
        <end position="651"/>
    </location>
</feature>
<evidence type="ECO:0000259" key="16">
    <source>
        <dbReference type="Pfam" id="PF04926"/>
    </source>
</evidence>
<dbReference type="Gene3D" id="3.30.460.10">
    <property type="entry name" value="Beta Polymerase, domain 2"/>
    <property type="match status" value="1"/>
</dbReference>
<evidence type="ECO:0000256" key="11">
    <source>
        <dbReference type="ARBA" id="ARBA00022840"/>
    </source>
</evidence>
<protein>
    <recommendedName>
        <fullName evidence="5">polynucleotide adenylyltransferase</fullName>
        <ecNumber evidence="5">2.7.7.19</ecNumber>
    </recommendedName>
</protein>
<organism evidence="19 20">
    <name type="scientific">Dipteronia dyeriana</name>
    <dbReference type="NCBI Taxonomy" id="168575"/>
    <lineage>
        <taxon>Eukaryota</taxon>
        <taxon>Viridiplantae</taxon>
        <taxon>Streptophyta</taxon>
        <taxon>Embryophyta</taxon>
        <taxon>Tracheophyta</taxon>
        <taxon>Spermatophyta</taxon>
        <taxon>Magnoliopsida</taxon>
        <taxon>eudicotyledons</taxon>
        <taxon>Gunneridae</taxon>
        <taxon>Pentapetalae</taxon>
        <taxon>rosids</taxon>
        <taxon>malvids</taxon>
        <taxon>Sapindales</taxon>
        <taxon>Sapindaceae</taxon>
        <taxon>Hippocastanoideae</taxon>
        <taxon>Acereae</taxon>
        <taxon>Dipteronia</taxon>
    </lineage>
</organism>
<dbReference type="InterPro" id="IPR007012">
    <property type="entry name" value="PolA_pol_cen_dom"/>
</dbReference>
<comment type="catalytic activity">
    <reaction evidence="14">
        <text>RNA(n) + ATP = RNA(n)-3'-adenine ribonucleotide + diphosphate</text>
        <dbReference type="Rhea" id="RHEA:11332"/>
        <dbReference type="Rhea" id="RHEA-COMP:14527"/>
        <dbReference type="Rhea" id="RHEA-COMP:17347"/>
        <dbReference type="ChEBI" id="CHEBI:30616"/>
        <dbReference type="ChEBI" id="CHEBI:33019"/>
        <dbReference type="ChEBI" id="CHEBI:140395"/>
        <dbReference type="ChEBI" id="CHEBI:173115"/>
        <dbReference type="EC" id="2.7.7.19"/>
    </reaction>
</comment>
<evidence type="ECO:0000259" key="17">
    <source>
        <dbReference type="Pfam" id="PF04928"/>
    </source>
</evidence>
<sequence length="714" mass="79907">MGMVSSERTSVSPSLSPSPLPVPTPTTPKQHGVTKPISVAGPTEVDWQRTRELEKFLVEAALYESEEEAAKREEVLGRLRLIVKDWVKDLTRLRGYSDQMVEDANALIFTFGSYRLGVHGPGADIDTLCVGPSYVNREEDFFFILHNNLAGMEEVTELQPVPDAHVPVMKFKFDGISIDLLYASISLLVVPEDLDISDVSVLYDVDEPTVRSLNGCRVADQILKLVPNVEHFCTALRCLKFWAKRRGVYSNVTGFLGGVNWALLVARVCQLYPNAIPSMLVSRFFRVYTMWRWPNPVMLCAIEEAELGFSVWDPRKNPRDKTHHMPIITPAYPCMNSSYNVSTSTLRVMMDQFQYGNKICEDVELNKAQWSSLFEPYLFFESYKNYLQVDIIAEDADDLRAWRGWVESRLRQMTLMIERDTFGKLQCHPYPQEYVDSSKPCAHCAFFMGLQRKPGEVVQEGQQFDIRGTVEEFKHSINMYMFWKPGMEICVSHVRRKQIPSYVFPEGYKRSRHPRLTSQQQSDKQSCEDGDACQTGSGERCLKRKKEPEAVEQDRPEKRQSISPERSVPSSLSSRIGSNIELINSDKKVQYQEIEVGDVSNGSVITSLASEVGSCEDIGNESVAGSCEGNNGSVDGSVEGSNNPGSSQSDSCDAESESVLENGRLKGNGVFQNGVQEELEPNAGVGKVLNLVGGIDSESVQKPVISRLSLTSTA</sequence>
<dbReference type="SUPFAM" id="SSF55003">
    <property type="entry name" value="PAP/Archaeal CCA-adding enzyme, C-terminal domain"/>
    <property type="match status" value="1"/>
</dbReference>
<dbReference type="EMBL" id="JANJYI010000004">
    <property type="protein sequence ID" value="KAK2654594.1"/>
    <property type="molecule type" value="Genomic_DNA"/>
</dbReference>